<reference evidence="2 3" key="2">
    <citation type="journal article" date="2017" name="Genome Announc.">
        <title>Draft Genome Sequences of Four Alkaliphilic Bacteria Belonging to the Anaerobacillus Genus.</title>
        <authorList>
            <person name="Bassil N.M."/>
            <person name="Lloyd J.R."/>
        </authorList>
    </citation>
    <scope>NUCLEOTIDE SEQUENCE [LARGE SCALE GENOMIC DNA]</scope>
    <source>
        <strain evidence="2 3">NB2006</strain>
    </source>
</reference>
<accession>A0A1S2M842</accession>
<dbReference type="Gene3D" id="3.40.50.2000">
    <property type="entry name" value="Glycogen Phosphorylase B"/>
    <property type="match status" value="1"/>
</dbReference>
<dbReference type="GO" id="GO:0016740">
    <property type="term" value="F:transferase activity"/>
    <property type="evidence" value="ECO:0007669"/>
    <property type="project" value="UniProtKB-KW"/>
</dbReference>
<dbReference type="OrthoDB" id="9809622at2"/>
<organism evidence="1 3">
    <name type="scientific">Anaerobacillus isosaccharinicus</name>
    <dbReference type="NCBI Taxonomy" id="1532552"/>
    <lineage>
        <taxon>Bacteria</taxon>
        <taxon>Bacillati</taxon>
        <taxon>Bacillota</taxon>
        <taxon>Bacilli</taxon>
        <taxon>Bacillales</taxon>
        <taxon>Bacillaceae</taxon>
        <taxon>Anaerobacillus</taxon>
    </lineage>
</organism>
<dbReference type="EMBL" id="CP063356">
    <property type="protein sequence ID" value="QOY34208.1"/>
    <property type="molecule type" value="Genomic_DNA"/>
</dbReference>
<evidence type="ECO:0000313" key="3">
    <source>
        <dbReference type="Proteomes" id="UP000180175"/>
    </source>
</evidence>
<dbReference type="AlphaFoldDB" id="A0A1S2M842"/>
<dbReference type="KEGG" id="aia:AWH56_015900"/>
<keyword evidence="3" id="KW-1185">Reference proteome</keyword>
<protein>
    <submittedName>
        <fullName evidence="2">Glycosyltransferase</fullName>
    </submittedName>
</protein>
<keyword evidence="2" id="KW-0808">Transferase</keyword>
<dbReference type="RefSeq" id="WP_071316446.1">
    <property type="nucleotide sequence ID" value="NZ_CP063356.2"/>
</dbReference>
<name>A0A1S2M842_9BACI</name>
<gene>
    <name evidence="2" type="ORF">AWH56_015900</name>
    <name evidence="1" type="ORF">AWH56_06970</name>
</gene>
<evidence type="ECO:0000313" key="1">
    <source>
        <dbReference type="EMBL" id="OIJ20918.1"/>
    </source>
</evidence>
<reference evidence="2" key="4">
    <citation type="submission" date="2020-10" db="EMBL/GenBank/DDBJ databases">
        <authorList>
            <person name="Bassil N.M."/>
            <person name="Lloyd J.R."/>
        </authorList>
    </citation>
    <scope>NUCLEOTIDE SEQUENCE</scope>
    <source>
        <strain evidence="2">NB2006</strain>
    </source>
</reference>
<dbReference type="Proteomes" id="UP000180175">
    <property type="component" value="Chromosome"/>
</dbReference>
<reference evidence="1 3" key="1">
    <citation type="submission" date="2016-10" db="EMBL/GenBank/DDBJ databases">
        <title>Draft genome sequences of four alkaliphilic bacteria belonging to the Anaerobacillus genus.</title>
        <authorList>
            <person name="Bassil N.M."/>
            <person name="Lloyd J.R."/>
        </authorList>
    </citation>
    <scope>NUCLEOTIDE SEQUENCE [LARGE SCALE GENOMIC DNA]</scope>
    <source>
        <strain evidence="1 3">NB2006</strain>
    </source>
</reference>
<proteinExistence type="predicted"/>
<evidence type="ECO:0000313" key="2">
    <source>
        <dbReference type="EMBL" id="QOY34208.1"/>
    </source>
</evidence>
<reference evidence="2 3" key="3">
    <citation type="journal article" date="2019" name="Int. J. Syst. Evol. Microbiol.">
        <title>Anaerobacillus isosaccharinicus sp. nov., an alkaliphilic bacterium which degrades isosaccharinic acid.</title>
        <authorList>
            <person name="Bassil N.M."/>
            <person name="Lloyd J.R."/>
        </authorList>
    </citation>
    <scope>NUCLEOTIDE SEQUENCE [LARGE SCALE GENOMIC DNA]</scope>
    <source>
        <strain evidence="2 3">NB2006</strain>
    </source>
</reference>
<dbReference type="EMBL" id="LQXD01000063">
    <property type="protein sequence ID" value="OIJ20918.1"/>
    <property type="molecule type" value="Genomic_DNA"/>
</dbReference>
<sequence length="328" mass="37523">MKIVHAPTEIAGQMGMLCEGLRSKGHEVNGYNWFMNYLKYTEHIVSTDAYELMKLVDQVTDYSDVIHFHNGNTFLSNNNDLPYIANKNKKMVMHHWGNDVRTVKMVSETNPYSLPPSYLTDEEIHKSLTHFSSYIDTAIVQDHEMLPYVKEYYKNVHVLPLACNTKRFEARFPSPDNKIPKIIHAPTNREFKGSTFVDAAITTLKKESNLQFDYQKIEKLSHAQALKMYLEADIIIDQLLCGTYGMLSVEAMAMGKVVVAYIRDDVRLAIPEYLPIVSATPSTLDEVLRILIKDPVSRYNIGVASRRFVEAYHDTSIVVDKLCSIYAR</sequence>
<dbReference type="SUPFAM" id="SSF53756">
    <property type="entry name" value="UDP-Glycosyltransferase/glycogen phosphorylase"/>
    <property type="match status" value="1"/>
</dbReference>